<sequence>MSVFENINRTTDKASMIGERYAKASHQYFKLKVFQQLTLSLSMAAKVMVIGAMVFGGLVFVSIAAAIELSRSVGSFGLGFFLVGMIYFVLGLLTYLLRSKFNYYIIKKIGVKFFN</sequence>
<gene>
    <name evidence="2" type="ORF">DFQ08_102338</name>
</gene>
<feature type="transmembrane region" description="Helical" evidence="1">
    <location>
        <begin position="73"/>
        <end position="97"/>
    </location>
</feature>
<keyword evidence="1" id="KW-1133">Transmembrane helix</keyword>
<dbReference type="AlphaFoldDB" id="A0A368ZFK8"/>
<dbReference type="OrthoDB" id="1202744at2"/>
<feature type="transmembrane region" description="Helical" evidence="1">
    <location>
        <begin position="47"/>
        <end position="67"/>
    </location>
</feature>
<evidence type="ECO:0000313" key="3">
    <source>
        <dbReference type="Proteomes" id="UP000253436"/>
    </source>
</evidence>
<dbReference type="EMBL" id="QPJO01000002">
    <property type="protein sequence ID" value="RCW92314.1"/>
    <property type="molecule type" value="Genomic_DNA"/>
</dbReference>
<keyword evidence="1" id="KW-0472">Membrane</keyword>
<name>A0A368ZFK8_9FLAO</name>
<comment type="caution">
    <text evidence="2">The sequence shown here is derived from an EMBL/GenBank/DDBJ whole genome shotgun (WGS) entry which is preliminary data.</text>
</comment>
<protein>
    <submittedName>
        <fullName evidence="2">Uncharacterized protein</fullName>
    </submittedName>
</protein>
<proteinExistence type="predicted"/>
<evidence type="ECO:0000313" key="2">
    <source>
        <dbReference type="EMBL" id="RCW92314.1"/>
    </source>
</evidence>
<keyword evidence="1" id="KW-0812">Transmembrane</keyword>
<dbReference type="RefSeq" id="WP_114308987.1">
    <property type="nucleotide sequence ID" value="NZ_QPJO01000002.1"/>
</dbReference>
<evidence type="ECO:0000256" key="1">
    <source>
        <dbReference type="SAM" id="Phobius"/>
    </source>
</evidence>
<dbReference type="Proteomes" id="UP000253436">
    <property type="component" value="Unassembled WGS sequence"/>
</dbReference>
<reference evidence="2 3" key="1">
    <citation type="submission" date="2018-07" db="EMBL/GenBank/DDBJ databases">
        <title>Genomic Encyclopedia of Type Strains, Phase III (KMG-III): the genomes of soil and plant-associated and newly described type strains.</title>
        <authorList>
            <person name="Whitman W."/>
        </authorList>
    </citation>
    <scope>NUCLEOTIDE SEQUENCE [LARGE SCALE GENOMIC DNA]</scope>
    <source>
        <strain evidence="2 3">CECT 7958</strain>
    </source>
</reference>
<keyword evidence="3" id="KW-1185">Reference proteome</keyword>
<accession>A0A368ZFK8</accession>
<organism evidence="2 3">
    <name type="scientific">Winogradskyella arenosi</name>
    <dbReference type="NCBI Taxonomy" id="533325"/>
    <lineage>
        <taxon>Bacteria</taxon>
        <taxon>Pseudomonadati</taxon>
        <taxon>Bacteroidota</taxon>
        <taxon>Flavobacteriia</taxon>
        <taxon>Flavobacteriales</taxon>
        <taxon>Flavobacteriaceae</taxon>
        <taxon>Winogradskyella</taxon>
    </lineage>
</organism>